<feature type="region of interest" description="Disordered" evidence="1">
    <location>
        <begin position="189"/>
        <end position="220"/>
    </location>
</feature>
<feature type="compositionally biased region" description="Low complexity" evidence="1">
    <location>
        <begin position="66"/>
        <end position="87"/>
    </location>
</feature>
<keyword evidence="3" id="KW-1185">Reference proteome</keyword>
<sequence>MHCTRYIYSSKEKMTNMKIVFILLVTVLNSINSLPTLGIYNDLPQSGLTKEVINILKNLGLNPPLSNSSPFSKTNPSSNTPPASPSTLLPFTNYNPPPQLPPLSPNPTDSNSDYLVTPSISTPDSESAPLPSTASNQQSNLDLLLNFNRNAQNSLVSGLSQKTVPNSYSNPTELLQSFLRPPIIDTLPTKTNPAIASPLDPSSAPSPNLPQSLSPSSKLVSLEPMTLSSKMNEEILKLLSGSPPTPQQEPIKTSNPDSIPNPDSPSIIPPSSIDLPSTSTDSLPPPPPTPLPPPPPPTPPSTPPTPDALIANQLLNILVTSPNVMKEMTSILQNVSAQNSNSKPSLTDAN</sequence>
<dbReference type="OrthoDB" id="10674176at2759"/>
<dbReference type="Proteomes" id="UP000694846">
    <property type="component" value="Unplaced"/>
</dbReference>
<protein>
    <submittedName>
        <fullName evidence="4">Leucine-rich repeat extensin-like protein 5</fullName>
    </submittedName>
</protein>
<feature type="region of interest" description="Disordered" evidence="1">
    <location>
        <begin position="66"/>
        <end position="136"/>
    </location>
</feature>
<dbReference type="PRINTS" id="PR01217">
    <property type="entry name" value="PRICHEXTENSN"/>
</dbReference>
<gene>
    <name evidence="4" type="primary">LOC112682054</name>
    <name evidence="2" type="ORF">g.1866</name>
</gene>
<evidence type="ECO:0000313" key="4">
    <source>
        <dbReference type="RefSeq" id="XP_025408301.1"/>
    </source>
</evidence>
<feature type="compositionally biased region" description="Pro residues" evidence="1">
    <location>
        <begin position="95"/>
        <end position="105"/>
    </location>
</feature>
<dbReference type="EMBL" id="GGMS01005103">
    <property type="protein sequence ID" value="MBY74306.1"/>
    <property type="molecule type" value="Transcribed_RNA"/>
</dbReference>
<name>A0A2S2Q9A3_9HEMI</name>
<reference evidence="4" key="2">
    <citation type="submission" date="2025-04" db="UniProtKB">
        <authorList>
            <consortium name="RefSeq"/>
        </authorList>
    </citation>
    <scope>IDENTIFICATION</scope>
    <source>
        <tissue evidence="4">Whole body</tissue>
    </source>
</reference>
<reference evidence="2" key="1">
    <citation type="submission" date="2018-04" db="EMBL/GenBank/DDBJ databases">
        <title>Transcriptome assembly of Sipha flava.</title>
        <authorList>
            <person name="Scully E.D."/>
            <person name="Geib S.M."/>
            <person name="Palmer N.A."/>
            <person name="Koch K."/>
            <person name="Bradshaw J."/>
            <person name="Heng-Moss T."/>
            <person name="Sarath G."/>
        </authorList>
    </citation>
    <scope>NUCLEOTIDE SEQUENCE</scope>
</reference>
<proteinExistence type="predicted"/>
<feature type="compositionally biased region" description="Low complexity" evidence="1">
    <location>
        <begin position="254"/>
        <end position="282"/>
    </location>
</feature>
<organism evidence="2">
    <name type="scientific">Sipha flava</name>
    <name type="common">yellow sugarcane aphid</name>
    <dbReference type="NCBI Taxonomy" id="143950"/>
    <lineage>
        <taxon>Eukaryota</taxon>
        <taxon>Metazoa</taxon>
        <taxon>Ecdysozoa</taxon>
        <taxon>Arthropoda</taxon>
        <taxon>Hexapoda</taxon>
        <taxon>Insecta</taxon>
        <taxon>Pterygota</taxon>
        <taxon>Neoptera</taxon>
        <taxon>Paraneoptera</taxon>
        <taxon>Hemiptera</taxon>
        <taxon>Sternorrhyncha</taxon>
        <taxon>Aphidomorpha</taxon>
        <taxon>Aphidoidea</taxon>
        <taxon>Aphididae</taxon>
        <taxon>Sipha</taxon>
    </lineage>
</organism>
<evidence type="ECO:0000313" key="2">
    <source>
        <dbReference type="EMBL" id="MBY74306.1"/>
    </source>
</evidence>
<accession>A0A2S2Q9A3</accession>
<evidence type="ECO:0000313" key="3">
    <source>
        <dbReference type="Proteomes" id="UP000694846"/>
    </source>
</evidence>
<dbReference type="RefSeq" id="XP_025408301.1">
    <property type="nucleotide sequence ID" value="XM_025552516.1"/>
</dbReference>
<feature type="compositionally biased region" description="Pro residues" evidence="1">
    <location>
        <begin position="283"/>
        <end position="306"/>
    </location>
</feature>
<feature type="compositionally biased region" description="Polar residues" evidence="1">
    <location>
        <begin position="108"/>
        <end position="134"/>
    </location>
</feature>
<dbReference type="AlphaFoldDB" id="A0A2S2Q9A3"/>
<evidence type="ECO:0000256" key="1">
    <source>
        <dbReference type="SAM" id="MobiDB-lite"/>
    </source>
</evidence>
<feature type="compositionally biased region" description="Low complexity" evidence="1">
    <location>
        <begin position="193"/>
        <end position="220"/>
    </location>
</feature>
<dbReference type="GeneID" id="112682054"/>
<feature type="region of interest" description="Disordered" evidence="1">
    <location>
        <begin position="239"/>
        <end position="308"/>
    </location>
</feature>